<dbReference type="InterPro" id="IPR036505">
    <property type="entry name" value="Amidase/PGRP_sf"/>
</dbReference>
<comment type="subcellular location">
    <subcellularLocation>
        <location evidence="3">Cytoplasm</location>
    </subcellularLocation>
</comment>
<evidence type="ECO:0000256" key="5">
    <source>
        <dbReference type="ARBA" id="ARBA00011901"/>
    </source>
</evidence>
<dbReference type="GO" id="GO:0008745">
    <property type="term" value="F:N-acetylmuramoyl-L-alanine amidase activity"/>
    <property type="evidence" value="ECO:0007669"/>
    <property type="project" value="UniProtKB-EC"/>
</dbReference>
<comment type="catalytic activity">
    <reaction evidence="1">
        <text>Hydrolyzes the link between N-acetylmuramoyl residues and L-amino acid residues in certain cell-wall glycopeptides.</text>
        <dbReference type="EC" id="3.5.1.28"/>
    </reaction>
</comment>
<keyword evidence="15" id="KW-1185">Reference proteome</keyword>
<dbReference type="CDD" id="cd06583">
    <property type="entry name" value="PGRP"/>
    <property type="match status" value="1"/>
</dbReference>
<dbReference type="GO" id="GO:0009253">
    <property type="term" value="P:peptidoglycan catabolic process"/>
    <property type="evidence" value="ECO:0007669"/>
    <property type="project" value="InterPro"/>
</dbReference>
<reference evidence="14 15" key="1">
    <citation type="submission" date="2020-05" db="EMBL/GenBank/DDBJ databases">
        <authorList>
            <person name="Khan S.A."/>
            <person name="Jeon C.O."/>
            <person name="Chun B.H."/>
        </authorList>
    </citation>
    <scope>NUCLEOTIDE SEQUENCE [LARGE SCALE GENOMIC DNA]</scope>
    <source>
        <strain evidence="14 15">B156</strain>
    </source>
</reference>
<dbReference type="InterPro" id="IPR051206">
    <property type="entry name" value="NAMLAA_amidase_2"/>
</dbReference>
<organism evidence="14 15">
    <name type="scientific">Ramlibacter montanisoli</name>
    <dbReference type="NCBI Taxonomy" id="2732512"/>
    <lineage>
        <taxon>Bacteria</taxon>
        <taxon>Pseudomonadati</taxon>
        <taxon>Pseudomonadota</taxon>
        <taxon>Betaproteobacteria</taxon>
        <taxon>Burkholderiales</taxon>
        <taxon>Comamonadaceae</taxon>
        <taxon>Ramlibacter</taxon>
    </lineage>
</organism>
<comment type="similarity">
    <text evidence="4">Belongs to the N-acetylmuramoyl-L-alanine amidase 2 family.</text>
</comment>
<evidence type="ECO:0000313" key="14">
    <source>
        <dbReference type="EMBL" id="NNU44494.1"/>
    </source>
</evidence>
<protein>
    <recommendedName>
        <fullName evidence="11">1,6-anhydro-N-acetylmuramyl-L-alanine amidase AmpD</fullName>
        <ecNumber evidence="5">3.5.1.28</ecNumber>
    </recommendedName>
    <alternativeName>
        <fullName evidence="12">N-acetylmuramoyl-L-alanine amidase</fullName>
    </alternativeName>
</protein>
<evidence type="ECO:0000256" key="1">
    <source>
        <dbReference type="ARBA" id="ARBA00001561"/>
    </source>
</evidence>
<feature type="domain" description="N-acetylmuramoyl-L-alanine amidase" evidence="13">
    <location>
        <begin position="29"/>
        <end position="177"/>
    </location>
</feature>
<evidence type="ECO:0000256" key="2">
    <source>
        <dbReference type="ARBA" id="ARBA00001947"/>
    </source>
</evidence>
<dbReference type="EC" id="3.5.1.28" evidence="5"/>
<dbReference type="NCBIfam" id="NF008758">
    <property type="entry name" value="PRK11789.1"/>
    <property type="match status" value="1"/>
</dbReference>
<dbReference type="SUPFAM" id="SSF55846">
    <property type="entry name" value="N-acetylmuramoyl-L-alanine amidase-like"/>
    <property type="match status" value="1"/>
</dbReference>
<evidence type="ECO:0000256" key="9">
    <source>
        <dbReference type="ARBA" id="ARBA00022833"/>
    </source>
</evidence>
<evidence type="ECO:0000256" key="10">
    <source>
        <dbReference type="ARBA" id="ARBA00023316"/>
    </source>
</evidence>
<dbReference type="Pfam" id="PF01510">
    <property type="entry name" value="Amidase_2"/>
    <property type="match status" value="1"/>
</dbReference>
<keyword evidence="7" id="KW-0479">Metal-binding</keyword>
<evidence type="ECO:0000313" key="15">
    <source>
        <dbReference type="Proteomes" id="UP000552954"/>
    </source>
</evidence>
<evidence type="ECO:0000256" key="4">
    <source>
        <dbReference type="ARBA" id="ARBA00007553"/>
    </source>
</evidence>
<accession>A0A849KDC9</accession>
<dbReference type="InterPro" id="IPR002502">
    <property type="entry name" value="Amidase_domain"/>
</dbReference>
<evidence type="ECO:0000256" key="7">
    <source>
        <dbReference type="ARBA" id="ARBA00022723"/>
    </source>
</evidence>
<keyword evidence="6" id="KW-0963">Cytoplasm</keyword>
<keyword evidence="8 14" id="KW-0378">Hydrolase</keyword>
<evidence type="ECO:0000256" key="3">
    <source>
        <dbReference type="ARBA" id="ARBA00004496"/>
    </source>
</evidence>
<dbReference type="GO" id="GO:0046872">
    <property type="term" value="F:metal ion binding"/>
    <property type="evidence" value="ECO:0007669"/>
    <property type="project" value="UniProtKB-KW"/>
</dbReference>
<dbReference type="RefSeq" id="WP_171561306.1">
    <property type="nucleotide sequence ID" value="NZ_JABFCS010000001.1"/>
</dbReference>
<gene>
    <name evidence="14" type="primary">ampD</name>
    <name evidence="14" type="ORF">HK415_16955</name>
</gene>
<evidence type="ECO:0000256" key="8">
    <source>
        <dbReference type="ARBA" id="ARBA00022801"/>
    </source>
</evidence>
<keyword evidence="10" id="KW-0961">Cell wall biogenesis/degradation</keyword>
<proteinExistence type="inferred from homology"/>
<keyword evidence="9" id="KW-0862">Zinc</keyword>
<evidence type="ECO:0000256" key="12">
    <source>
        <dbReference type="ARBA" id="ARBA00042615"/>
    </source>
</evidence>
<dbReference type="PANTHER" id="PTHR30417">
    <property type="entry name" value="N-ACETYLMURAMOYL-L-ALANINE AMIDASE AMID"/>
    <property type="match status" value="1"/>
</dbReference>
<evidence type="ECO:0000256" key="6">
    <source>
        <dbReference type="ARBA" id="ARBA00022490"/>
    </source>
</evidence>
<reference evidence="14 15" key="2">
    <citation type="submission" date="2020-06" db="EMBL/GenBank/DDBJ databases">
        <title>Ramlibacter rhizophilus sp. nov., isolated from rhizosphere soil of national flower Mugunghwa from South Korea.</title>
        <authorList>
            <person name="Zheng-Fei Y."/>
            <person name="Huan T."/>
        </authorList>
    </citation>
    <scope>NUCLEOTIDE SEQUENCE [LARGE SCALE GENOMIC DNA]</scope>
    <source>
        <strain evidence="14 15">B156</strain>
    </source>
</reference>
<evidence type="ECO:0000256" key="11">
    <source>
        <dbReference type="ARBA" id="ARBA00039257"/>
    </source>
</evidence>
<comment type="cofactor">
    <cofactor evidence="2">
        <name>Zn(2+)</name>
        <dbReference type="ChEBI" id="CHEBI:29105"/>
    </cofactor>
</comment>
<dbReference type="AlphaFoldDB" id="A0A849KDC9"/>
<evidence type="ECO:0000259" key="13">
    <source>
        <dbReference type="SMART" id="SM00644"/>
    </source>
</evidence>
<dbReference type="Proteomes" id="UP000552954">
    <property type="component" value="Unassembled WGS sequence"/>
</dbReference>
<dbReference type="GO" id="GO:0009254">
    <property type="term" value="P:peptidoglycan turnover"/>
    <property type="evidence" value="ECO:0007669"/>
    <property type="project" value="TreeGrafter"/>
</dbReference>
<sequence length="201" mass="22661">MTRRRPEPPPAPDPLWQQGWYRFAHRVDSPNFGPRPKGSSIDLVVVHSISLPPGVYGGDEVRQLFTNTLDWDAHPYFQQIRGMQVSAHFFIRRDGALLQFVSCDERAWHAGGSSWRGRDNCNDDSVGIELEGLEGETFESAQYDTLSAVCSALAQHYPIRHIAGHEHIAPERKKDPGPGFEWALLQRELGWPDSWFPAAGC</sequence>
<dbReference type="GO" id="GO:0071555">
    <property type="term" value="P:cell wall organization"/>
    <property type="evidence" value="ECO:0007669"/>
    <property type="project" value="UniProtKB-KW"/>
</dbReference>
<dbReference type="SMART" id="SM00644">
    <property type="entry name" value="Ami_2"/>
    <property type="match status" value="1"/>
</dbReference>
<comment type="caution">
    <text evidence="14">The sequence shown here is derived from an EMBL/GenBank/DDBJ whole genome shotgun (WGS) entry which is preliminary data.</text>
</comment>
<name>A0A849KDC9_9BURK</name>
<dbReference type="Gene3D" id="3.40.80.10">
    <property type="entry name" value="Peptidoglycan recognition protein-like"/>
    <property type="match status" value="1"/>
</dbReference>
<dbReference type="PANTHER" id="PTHR30417:SF4">
    <property type="entry name" value="1,6-ANHYDRO-N-ACETYLMURAMYL-L-ALANINE AMIDASE AMPD"/>
    <property type="match status" value="1"/>
</dbReference>
<dbReference type="EMBL" id="JABFCS010000001">
    <property type="protein sequence ID" value="NNU44494.1"/>
    <property type="molecule type" value="Genomic_DNA"/>
</dbReference>
<dbReference type="GO" id="GO:0005737">
    <property type="term" value="C:cytoplasm"/>
    <property type="evidence" value="ECO:0007669"/>
    <property type="project" value="UniProtKB-SubCell"/>
</dbReference>